<dbReference type="EMBL" id="GEDC01002805">
    <property type="protein sequence ID" value="JAS34493.1"/>
    <property type="molecule type" value="Transcribed_RNA"/>
</dbReference>
<evidence type="ECO:0000256" key="1">
    <source>
        <dbReference type="SAM" id="MobiDB-lite"/>
    </source>
</evidence>
<feature type="non-terminal residue" evidence="2">
    <location>
        <position position="131"/>
    </location>
</feature>
<accession>A0A1B6E996</accession>
<gene>
    <name evidence="2" type="ORF">g.21018</name>
</gene>
<sequence>NLKKNTKNINAILNKLSYPIHDLPNSLDMWQVLKFTKSAFQIKRIPDIGSRFLCSKNDNFCSPPKTNLDKDCSKPENKNDPCAGKKEDNIKKDTYCSPPKTQLKTYCSPSASNTKEPCGGNKDKKDPCGGN</sequence>
<reference evidence="2" key="1">
    <citation type="submission" date="2015-12" db="EMBL/GenBank/DDBJ databases">
        <title>De novo transcriptome assembly of four potential Pierce s Disease insect vectors from Arizona vineyards.</title>
        <authorList>
            <person name="Tassone E.E."/>
        </authorList>
    </citation>
    <scope>NUCLEOTIDE SEQUENCE</scope>
</reference>
<feature type="non-terminal residue" evidence="2">
    <location>
        <position position="1"/>
    </location>
</feature>
<feature type="region of interest" description="Disordered" evidence="1">
    <location>
        <begin position="65"/>
        <end position="86"/>
    </location>
</feature>
<organism evidence="2">
    <name type="scientific">Clastoptera arizonana</name>
    <name type="common">Arizona spittle bug</name>
    <dbReference type="NCBI Taxonomy" id="38151"/>
    <lineage>
        <taxon>Eukaryota</taxon>
        <taxon>Metazoa</taxon>
        <taxon>Ecdysozoa</taxon>
        <taxon>Arthropoda</taxon>
        <taxon>Hexapoda</taxon>
        <taxon>Insecta</taxon>
        <taxon>Pterygota</taxon>
        <taxon>Neoptera</taxon>
        <taxon>Paraneoptera</taxon>
        <taxon>Hemiptera</taxon>
        <taxon>Auchenorrhyncha</taxon>
        <taxon>Cercopoidea</taxon>
        <taxon>Clastopteridae</taxon>
        <taxon>Clastoptera</taxon>
    </lineage>
</organism>
<feature type="region of interest" description="Disordered" evidence="1">
    <location>
        <begin position="107"/>
        <end position="131"/>
    </location>
</feature>
<dbReference type="AlphaFoldDB" id="A0A1B6E996"/>
<evidence type="ECO:0000313" key="2">
    <source>
        <dbReference type="EMBL" id="JAS34493.1"/>
    </source>
</evidence>
<proteinExistence type="predicted"/>
<feature type="compositionally biased region" description="Basic and acidic residues" evidence="1">
    <location>
        <begin position="67"/>
        <end position="86"/>
    </location>
</feature>
<name>A0A1B6E996_9HEMI</name>
<feature type="compositionally biased region" description="Basic and acidic residues" evidence="1">
    <location>
        <begin position="121"/>
        <end position="131"/>
    </location>
</feature>
<protein>
    <submittedName>
        <fullName evidence="2">Uncharacterized protein</fullName>
    </submittedName>
</protein>